<dbReference type="InterPro" id="IPR016181">
    <property type="entry name" value="Acyl_CoA_acyltransferase"/>
</dbReference>
<dbReference type="PANTHER" id="PTHR43617">
    <property type="entry name" value="L-AMINO ACID N-ACETYLTRANSFERASE"/>
    <property type="match status" value="1"/>
</dbReference>
<name>A0A432WE96_9GAMM</name>
<protein>
    <submittedName>
        <fullName evidence="2">N-acetyltransferase</fullName>
    </submittedName>
</protein>
<feature type="domain" description="N-acetyltransferase" evidence="1">
    <location>
        <begin position="5"/>
        <end position="155"/>
    </location>
</feature>
<dbReference type="CDD" id="cd04301">
    <property type="entry name" value="NAT_SF"/>
    <property type="match status" value="1"/>
</dbReference>
<accession>A0A432WE96</accession>
<evidence type="ECO:0000259" key="1">
    <source>
        <dbReference type="PROSITE" id="PS51186"/>
    </source>
</evidence>
<reference evidence="2 3" key="1">
    <citation type="journal article" date="2011" name="Front. Microbiol.">
        <title>Genomic signatures of strain selection and enhancement in Bacillus atrophaeus var. globigii, a historical biowarfare simulant.</title>
        <authorList>
            <person name="Gibbons H.S."/>
            <person name="Broomall S.M."/>
            <person name="McNew L.A."/>
            <person name="Daligault H."/>
            <person name="Chapman C."/>
            <person name="Bruce D."/>
            <person name="Karavis M."/>
            <person name="Krepps M."/>
            <person name="McGregor P.A."/>
            <person name="Hong C."/>
            <person name="Park K.H."/>
            <person name="Akmal A."/>
            <person name="Feldman A."/>
            <person name="Lin J.S."/>
            <person name="Chang W.E."/>
            <person name="Higgs B.W."/>
            <person name="Demirev P."/>
            <person name="Lindquist J."/>
            <person name="Liem A."/>
            <person name="Fochler E."/>
            <person name="Read T.D."/>
            <person name="Tapia R."/>
            <person name="Johnson S."/>
            <person name="Bishop-Lilly K.A."/>
            <person name="Detter C."/>
            <person name="Han C."/>
            <person name="Sozhamannan S."/>
            <person name="Rosenzweig C.N."/>
            <person name="Skowronski E.W."/>
        </authorList>
    </citation>
    <scope>NUCLEOTIDE SEQUENCE [LARGE SCALE GENOMIC DNA]</scope>
    <source>
        <strain evidence="2 3">Y4G10-17</strain>
    </source>
</reference>
<dbReference type="InterPro" id="IPR000182">
    <property type="entry name" value="GNAT_dom"/>
</dbReference>
<dbReference type="SUPFAM" id="SSF55729">
    <property type="entry name" value="Acyl-CoA N-acyltransferases (Nat)"/>
    <property type="match status" value="1"/>
</dbReference>
<comment type="caution">
    <text evidence="2">The sequence shown here is derived from an EMBL/GenBank/DDBJ whole genome shotgun (WGS) entry which is preliminary data.</text>
</comment>
<evidence type="ECO:0000313" key="2">
    <source>
        <dbReference type="EMBL" id="RUO31182.1"/>
    </source>
</evidence>
<dbReference type="PROSITE" id="PS51186">
    <property type="entry name" value="GNAT"/>
    <property type="match status" value="1"/>
</dbReference>
<dbReference type="Proteomes" id="UP000287823">
    <property type="component" value="Unassembled WGS sequence"/>
</dbReference>
<proteinExistence type="predicted"/>
<dbReference type="RefSeq" id="WP_126799560.1">
    <property type="nucleotide sequence ID" value="NZ_PIPO01000005.1"/>
</dbReference>
<dbReference type="AlphaFoldDB" id="A0A432WE96"/>
<evidence type="ECO:0000313" key="3">
    <source>
        <dbReference type="Proteomes" id="UP000287823"/>
    </source>
</evidence>
<organism evidence="2 3">
    <name type="scientific">Aliidiomarina soli</name>
    <dbReference type="NCBI Taxonomy" id="1928574"/>
    <lineage>
        <taxon>Bacteria</taxon>
        <taxon>Pseudomonadati</taxon>
        <taxon>Pseudomonadota</taxon>
        <taxon>Gammaproteobacteria</taxon>
        <taxon>Alteromonadales</taxon>
        <taxon>Idiomarinaceae</taxon>
        <taxon>Aliidiomarina</taxon>
    </lineage>
</organism>
<keyword evidence="3" id="KW-1185">Reference proteome</keyword>
<dbReference type="GO" id="GO:0016747">
    <property type="term" value="F:acyltransferase activity, transferring groups other than amino-acyl groups"/>
    <property type="evidence" value="ECO:0007669"/>
    <property type="project" value="InterPro"/>
</dbReference>
<gene>
    <name evidence="2" type="ORF">CWE14_11850</name>
</gene>
<dbReference type="Gene3D" id="3.40.630.30">
    <property type="match status" value="1"/>
</dbReference>
<dbReference type="Pfam" id="PF00583">
    <property type="entry name" value="Acetyltransf_1"/>
    <property type="match status" value="1"/>
</dbReference>
<keyword evidence="2" id="KW-0808">Transferase</keyword>
<dbReference type="PANTHER" id="PTHR43617:SF33">
    <property type="entry name" value="SPORE COAT POLYSACCHARIDE BIOSYNTHESIS PROTEIN SPSD"/>
    <property type="match status" value="1"/>
</dbReference>
<dbReference type="EMBL" id="PIPO01000005">
    <property type="protein sequence ID" value="RUO31182.1"/>
    <property type="molecule type" value="Genomic_DNA"/>
</dbReference>
<dbReference type="InterPro" id="IPR050276">
    <property type="entry name" value="MshD_Acetyltransferase"/>
</dbReference>
<sequence>MAAEHRVRQAQPTDLNALCALESATFSYDQLGRRSFAHLLRSPSAQVYVIEPAHGSNAGELVGYAIILTRRGSHYWRLYSMAISTQARGLGLGKTLLCYLLEQAKPQAEGMRLEVKCDNQAGLALYRQLGFEVTDILPGYYSDGTDGYKMQLSWN</sequence>